<name>A0A2J7YQ66_STRMQ</name>
<dbReference type="PANTHER" id="PTHR43004:SF19">
    <property type="entry name" value="BINDING MONOOXYGENASE, PUTATIVE (JCVI)-RELATED"/>
    <property type="match status" value="1"/>
</dbReference>
<comment type="cofactor">
    <cofactor evidence="1">
        <name>FAD</name>
        <dbReference type="ChEBI" id="CHEBI:57692"/>
    </cofactor>
</comment>
<dbReference type="PRINTS" id="PR00420">
    <property type="entry name" value="RNGMNOXGNASE"/>
</dbReference>
<dbReference type="AlphaFoldDB" id="A0A2J7YQ66"/>
<dbReference type="Gene3D" id="3.40.30.120">
    <property type="match status" value="1"/>
</dbReference>
<dbReference type="PANTHER" id="PTHR43004">
    <property type="entry name" value="TRK SYSTEM POTASSIUM UPTAKE PROTEIN"/>
    <property type="match status" value="1"/>
</dbReference>
<evidence type="ECO:0000259" key="4">
    <source>
        <dbReference type="Pfam" id="PF01494"/>
    </source>
</evidence>
<feature type="domain" description="FAD-binding" evidence="4">
    <location>
        <begin position="16"/>
        <end position="366"/>
    </location>
</feature>
<dbReference type="InterPro" id="IPR036188">
    <property type="entry name" value="FAD/NAD-bd_sf"/>
</dbReference>
<dbReference type="InterPro" id="IPR002938">
    <property type="entry name" value="FAD-bd"/>
</dbReference>
<proteinExistence type="predicted"/>
<dbReference type="Pfam" id="PF21274">
    <property type="entry name" value="Rng_hyd_C"/>
    <property type="match status" value="1"/>
</dbReference>
<dbReference type="Gene3D" id="3.50.50.60">
    <property type="entry name" value="FAD/NAD(P)-binding domain"/>
    <property type="match status" value="1"/>
</dbReference>
<sequence>MPVPAHTYANDDAELDTDVLVVGAGPVGLTLAHELGSRGIRVAIVDPNDRPDETSPRCKQLNPRSMEHFRMLGLAGAIRDASLLPFGWSDSAVFCTSLMGPLVQRFDGVFATSDVPWSTLPEPAQWTAQFSVERALRAELATRPTVTPHWGHTLVDVDQDADSVTATLRGGGDRIRRLRARYLAAADGGRSTTRQRLGIELSGSSDGVENLQVIFDAPELAARHRHGPALQYWILNDEISGLMGQLDTTGMWWAIVIDAPSWSSHASTRQAVQTMIGADVPLEIVTQAPWTARMLVADHYRRGRCFLLGDAAHLNPPWGGFGANTGIGDAVDLGWKIAATLDGWGGEALLASFETERRPFAMSAIAAATHNMAVLTPELSTPELADRGEKGEEARRHAAEAIARSKSAETYTLGFTLGTGCPDSPLVLPDTRHAPLSVGSVYQPSACPGMRLPHLWLGPGESLYDRLGPGFTLIECGLPATSDGLRAEADRRGVPLTVVPLNRPDAVALFDAWYVLVRPDQLVAWRGDELPEDAGSLLDHVRGVV</sequence>
<evidence type="ECO:0000256" key="3">
    <source>
        <dbReference type="ARBA" id="ARBA00022827"/>
    </source>
</evidence>
<keyword evidence="3" id="KW-0274">FAD</keyword>
<keyword evidence="2" id="KW-0285">Flavoprotein</keyword>
<organism evidence="5 6">
    <name type="scientific">Streptomyces malaysiensis</name>
    <dbReference type="NCBI Taxonomy" id="92644"/>
    <lineage>
        <taxon>Bacteria</taxon>
        <taxon>Bacillati</taxon>
        <taxon>Actinomycetota</taxon>
        <taxon>Actinomycetes</taxon>
        <taxon>Kitasatosporales</taxon>
        <taxon>Streptomycetaceae</taxon>
        <taxon>Streptomyces</taxon>
        <taxon>Streptomyces violaceusniger group</taxon>
    </lineage>
</organism>
<keyword evidence="6" id="KW-1185">Reference proteome</keyword>
<protein>
    <recommendedName>
        <fullName evidence="4">FAD-binding domain-containing protein</fullName>
    </recommendedName>
</protein>
<accession>A0A2J7YQ66</accession>
<evidence type="ECO:0000256" key="1">
    <source>
        <dbReference type="ARBA" id="ARBA00001974"/>
    </source>
</evidence>
<dbReference type="GO" id="GO:0071949">
    <property type="term" value="F:FAD binding"/>
    <property type="evidence" value="ECO:0007669"/>
    <property type="project" value="InterPro"/>
</dbReference>
<dbReference type="Proteomes" id="UP000236520">
    <property type="component" value="Unassembled WGS sequence"/>
</dbReference>
<comment type="caution">
    <text evidence="5">The sequence shown here is derived from an EMBL/GenBank/DDBJ whole genome shotgun (WGS) entry which is preliminary data.</text>
</comment>
<gene>
    <name evidence="5" type="ORF">SMF913_25643</name>
</gene>
<reference evidence="5 6" key="1">
    <citation type="submission" date="2015-09" db="EMBL/GenBank/DDBJ databases">
        <title>Genome sequence, genome mining and natural product profiling of a biocontrol bacterium Streptomyces malaysiensis F913.</title>
        <authorList>
            <person name="Xu Y."/>
            <person name="Wei J."/>
            <person name="Xie J."/>
            <person name="Li T."/>
            <person name="Zhou Z."/>
        </authorList>
    </citation>
    <scope>NUCLEOTIDE SEQUENCE [LARGE SCALE GENOMIC DNA]</scope>
    <source>
        <strain evidence="5 6">F913</strain>
    </source>
</reference>
<evidence type="ECO:0000313" key="6">
    <source>
        <dbReference type="Proteomes" id="UP000236520"/>
    </source>
</evidence>
<dbReference type="NCBIfam" id="NF004780">
    <property type="entry name" value="PRK06126.1"/>
    <property type="match status" value="1"/>
</dbReference>
<dbReference type="EMBL" id="LJIW01000002">
    <property type="protein sequence ID" value="PNG90178.1"/>
    <property type="molecule type" value="Genomic_DNA"/>
</dbReference>
<dbReference type="Gene3D" id="3.30.9.10">
    <property type="entry name" value="D-Amino Acid Oxidase, subunit A, domain 2"/>
    <property type="match status" value="1"/>
</dbReference>
<evidence type="ECO:0000256" key="2">
    <source>
        <dbReference type="ARBA" id="ARBA00022630"/>
    </source>
</evidence>
<dbReference type="RefSeq" id="WP_102936038.1">
    <property type="nucleotide sequence ID" value="NZ_LJIW01000002.1"/>
</dbReference>
<dbReference type="GO" id="GO:0016709">
    <property type="term" value="F:oxidoreductase activity, acting on paired donors, with incorporation or reduction of molecular oxygen, NAD(P)H as one donor, and incorporation of one atom of oxygen"/>
    <property type="evidence" value="ECO:0007669"/>
    <property type="project" value="UniProtKB-ARBA"/>
</dbReference>
<dbReference type="InterPro" id="IPR050641">
    <property type="entry name" value="RIFMO-like"/>
</dbReference>
<dbReference type="Pfam" id="PF01494">
    <property type="entry name" value="FAD_binding_3"/>
    <property type="match status" value="1"/>
</dbReference>
<evidence type="ECO:0000313" key="5">
    <source>
        <dbReference type="EMBL" id="PNG90178.1"/>
    </source>
</evidence>
<dbReference type="SUPFAM" id="SSF51905">
    <property type="entry name" value="FAD/NAD(P)-binding domain"/>
    <property type="match status" value="1"/>
</dbReference>